<evidence type="ECO:0008006" key="3">
    <source>
        <dbReference type="Google" id="ProtNLM"/>
    </source>
</evidence>
<proteinExistence type="predicted"/>
<accession>I3D2D4</accession>
<comment type="caution">
    <text evidence="1">The sequence shown here is derived from an EMBL/GenBank/DDBJ whole genome shotgun (WGS) entry which is preliminary data.</text>
</comment>
<dbReference type="InterPro" id="IPR007366">
    <property type="entry name" value="DUF432"/>
</dbReference>
<protein>
    <recommendedName>
        <fullName evidence="3">DUF432 domain-containing protein</fullName>
    </recommendedName>
</protein>
<dbReference type="PATRIC" id="fig|859350.6.peg.1096"/>
<dbReference type="AlphaFoldDB" id="I3D2D4"/>
<organism evidence="1 2">
    <name type="scientific">Candidatus Nitrosopumilus salarius BD31</name>
    <dbReference type="NCBI Taxonomy" id="859350"/>
    <lineage>
        <taxon>Archaea</taxon>
        <taxon>Nitrososphaerota</taxon>
        <taxon>Nitrososphaeria</taxon>
        <taxon>Nitrosopumilales</taxon>
        <taxon>Nitrosopumilaceae</taxon>
        <taxon>Nitrosopumilus</taxon>
    </lineage>
</organism>
<evidence type="ECO:0000313" key="2">
    <source>
        <dbReference type="Proteomes" id="UP000003423"/>
    </source>
</evidence>
<dbReference type="Proteomes" id="UP000003423">
    <property type="component" value="Unassembled WGS sequence"/>
</dbReference>
<sequence>MSSDNSESTLSDYGIYKISEKHEFTLPDIEIKIERIGEHVFSYIRKDAEDNILKKIIPITSSDLTIELCPIRPLNYPAHRTNHVYLDFESPIFLSKDSAATVFVRCPIEVGIFLVHDGHKDSLDWFTCDPLNSRFCLYGTPESGTLCKYMNSEIVESYDDSIPFQNAVLKIDIKNELSRGVTVSKIVFPITGNSIYYKNSKAIVDSLTATFKKKLTLEIIDVDSIMIQTDWIKSPTYEQSESIKHMDMGVD</sequence>
<gene>
    <name evidence="1" type="ORF">BD31_I0169</name>
</gene>
<evidence type="ECO:0000313" key="1">
    <source>
        <dbReference type="EMBL" id="EIJ65877.1"/>
    </source>
</evidence>
<dbReference type="OrthoDB" id="116710at2157"/>
<keyword evidence="2" id="KW-1185">Reference proteome</keyword>
<dbReference type="EMBL" id="AEXL02000090">
    <property type="protein sequence ID" value="EIJ65877.1"/>
    <property type="molecule type" value="Genomic_DNA"/>
</dbReference>
<dbReference type="Pfam" id="PF04254">
    <property type="entry name" value="DUF432"/>
    <property type="match status" value="1"/>
</dbReference>
<dbReference type="RefSeq" id="WP_008299219.1">
    <property type="nucleotide sequence ID" value="NZ_AEXL02000090.1"/>
</dbReference>
<name>I3D2D4_9ARCH</name>
<reference evidence="1 2" key="1">
    <citation type="journal article" date="2012" name="J. Bacteriol.">
        <title>Genome sequence of "Candidatus Nitrosopumilus salaria" BD31, an ammonia-oxidizing archaeon from the San Francisco Bay estuary.</title>
        <authorList>
            <person name="Mosier A.C."/>
            <person name="Allen E.E."/>
            <person name="Kim M."/>
            <person name="Ferriera S."/>
            <person name="Francis C.A."/>
        </authorList>
    </citation>
    <scope>NUCLEOTIDE SEQUENCE [LARGE SCALE GENOMIC DNA]</scope>
    <source>
        <strain evidence="1 2">BD31</strain>
    </source>
</reference>